<dbReference type="InterPro" id="IPR008979">
    <property type="entry name" value="Galactose-bd-like_sf"/>
</dbReference>
<reference evidence="3" key="1">
    <citation type="submission" date="2023-06" db="EMBL/GenBank/DDBJ databases">
        <title>Genomic analysis of the entomopathogenic nematode Steinernema hermaphroditum.</title>
        <authorList>
            <person name="Schwarz E.M."/>
            <person name="Heppert J.K."/>
            <person name="Baniya A."/>
            <person name="Schwartz H.T."/>
            <person name="Tan C.-H."/>
            <person name="Antoshechkin I."/>
            <person name="Sternberg P.W."/>
            <person name="Goodrich-Blair H."/>
            <person name="Dillman A.R."/>
        </authorList>
    </citation>
    <scope>NUCLEOTIDE SEQUENCE</scope>
    <source>
        <strain evidence="3">PS9179</strain>
        <tissue evidence="3">Whole animal</tissue>
    </source>
</reference>
<sequence length="272" mass="32151">MEFFLPQRVEFDASGLSPDLLRKILLRVDLETLVRGGSLVCRTWNEILGQKSFWVERARLERANLDCFPPSSIKDVPLVYSKLYYYKPFNRNLIKNHSGQYDFEGWKIFNRGYSDRMKVENPPVGCLPHPYLDMRHCFVTSFGLSEKTIIIDFEELGVDGFIMDHRPHITVSEWNTHRADCAAEYILEVHLLDEDSEEFDEEGTVFRFERRMEQWGDLEWQEVKHVFTNYPQGVRRIRMSSYGQDNQFWKGHYGSKMAHASIRLEFEFDGKV</sequence>
<evidence type="ECO:0008006" key="5">
    <source>
        <dbReference type="Google" id="ProtNLM"/>
    </source>
</evidence>
<proteinExistence type="predicted"/>
<dbReference type="InterPro" id="IPR007397">
    <property type="entry name" value="F-box-assoc_dom"/>
</dbReference>
<dbReference type="AlphaFoldDB" id="A0AA39HGV3"/>
<feature type="domain" description="F-box" evidence="1">
    <location>
        <begin position="10"/>
        <end position="57"/>
    </location>
</feature>
<dbReference type="PROSITE" id="PS50181">
    <property type="entry name" value="FBOX"/>
    <property type="match status" value="1"/>
</dbReference>
<accession>A0AA39HGV3</accession>
<dbReference type="InterPro" id="IPR039752">
    <property type="entry name" value="F-box_only"/>
</dbReference>
<dbReference type="SUPFAM" id="SSF81383">
    <property type="entry name" value="F-box domain"/>
    <property type="match status" value="1"/>
</dbReference>
<feature type="domain" description="FBA" evidence="2">
    <location>
        <begin position="83"/>
        <end position="266"/>
    </location>
</feature>
<dbReference type="Gene3D" id="2.60.120.260">
    <property type="entry name" value="Galactose-binding domain-like"/>
    <property type="match status" value="1"/>
</dbReference>
<dbReference type="GO" id="GO:0019005">
    <property type="term" value="C:SCF ubiquitin ligase complex"/>
    <property type="evidence" value="ECO:0007669"/>
    <property type="project" value="TreeGrafter"/>
</dbReference>
<dbReference type="InterPro" id="IPR001810">
    <property type="entry name" value="F-box_dom"/>
</dbReference>
<dbReference type="FunFam" id="2.60.120.260:FF:000012">
    <property type="entry name" value="F-box only protein 2"/>
    <property type="match status" value="1"/>
</dbReference>
<gene>
    <name evidence="3" type="ORF">QR680_017503</name>
</gene>
<dbReference type="GO" id="GO:0006516">
    <property type="term" value="P:glycoprotein catabolic process"/>
    <property type="evidence" value="ECO:0007669"/>
    <property type="project" value="TreeGrafter"/>
</dbReference>
<organism evidence="3 4">
    <name type="scientific">Steinernema hermaphroditum</name>
    <dbReference type="NCBI Taxonomy" id="289476"/>
    <lineage>
        <taxon>Eukaryota</taxon>
        <taxon>Metazoa</taxon>
        <taxon>Ecdysozoa</taxon>
        <taxon>Nematoda</taxon>
        <taxon>Chromadorea</taxon>
        <taxon>Rhabditida</taxon>
        <taxon>Tylenchina</taxon>
        <taxon>Panagrolaimomorpha</taxon>
        <taxon>Strongyloidoidea</taxon>
        <taxon>Steinernematidae</taxon>
        <taxon>Steinernema</taxon>
    </lineage>
</organism>
<dbReference type="InterPro" id="IPR036047">
    <property type="entry name" value="F-box-like_dom_sf"/>
</dbReference>
<evidence type="ECO:0000313" key="3">
    <source>
        <dbReference type="EMBL" id="KAK0404548.1"/>
    </source>
</evidence>
<name>A0AA39HGV3_9BILA</name>
<dbReference type="PANTHER" id="PTHR12125">
    <property type="entry name" value="F-BOX ONLY PROTEIN 6-LIKE PROTEIN"/>
    <property type="match status" value="1"/>
</dbReference>
<evidence type="ECO:0000313" key="4">
    <source>
        <dbReference type="Proteomes" id="UP001175271"/>
    </source>
</evidence>
<dbReference type="PROSITE" id="PS51114">
    <property type="entry name" value="FBA"/>
    <property type="match status" value="1"/>
</dbReference>
<dbReference type="GO" id="GO:0061630">
    <property type="term" value="F:ubiquitin protein ligase activity"/>
    <property type="evidence" value="ECO:0007669"/>
    <property type="project" value="TreeGrafter"/>
</dbReference>
<dbReference type="Pfam" id="PF04300">
    <property type="entry name" value="FBA"/>
    <property type="match status" value="1"/>
</dbReference>
<evidence type="ECO:0000259" key="2">
    <source>
        <dbReference type="PROSITE" id="PS51114"/>
    </source>
</evidence>
<keyword evidence="4" id="KW-1185">Reference proteome</keyword>
<dbReference type="SUPFAM" id="SSF49785">
    <property type="entry name" value="Galactose-binding domain-like"/>
    <property type="match status" value="1"/>
</dbReference>
<dbReference type="GO" id="GO:0036503">
    <property type="term" value="P:ERAD pathway"/>
    <property type="evidence" value="ECO:0007669"/>
    <property type="project" value="TreeGrafter"/>
</dbReference>
<dbReference type="EMBL" id="JAUCMV010000004">
    <property type="protein sequence ID" value="KAK0404548.1"/>
    <property type="molecule type" value="Genomic_DNA"/>
</dbReference>
<dbReference type="Proteomes" id="UP001175271">
    <property type="component" value="Unassembled WGS sequence"/>
</dbReference>
<dbReference type="PANTHER" id="PTHR12125:SF5">
    <property type="entry name" value="F-BOX DOMAIN-CONTAINING PROTEIN"/>
    <property type="match status" value="1"/>
</dbReference>
<comment type="caution">
    <text evidence="3">The sequence shown here is derived from an EMBL/GenBank/DDBJ whole genome shotgun (WGS) entry which is preliminary data.</text>
</comment>
<dbReference type="SMART" id="SM01198">
    <property type="entry name" value="FBA"/>
    <property type="match status" value="1"/>
</dbReference>
<dbReference type="GO" id="GO:0031146">
    <property type="term" value="P:SCF-dependent proteasomal ubiquitin-dependent protein catabolic process"/>
    <property type="evidence" value="ECO:0007669"/>
    <property type="project" value="TreeGrafter"/>
</dbReference>
<protein>
    <recommendedName>
        <fullName evidence="5">F-box domain-containing protein</fullName>
    </recommendedName>
</protein>
<dbReference type="GO" id="GO:0005737">
    <property type="term" value="C:cytoplasm"/>
    <property type="evidence" value="ECO:0007669"/>
    <property type="project" value="TreeGrafter"/>
</dbReference>
<dbReference type="Gene3D" id="1.20.1280.50">
    <property type="match status" value="1"/>
</dbReference>
<evidence type="ECO:0000259" key="1">
    <source>
        <dbReference type="PROSITE" id="PS50181"/>
    </source>
</evidence>